<dbReference type="RefSeq" id="WP_046370791.1">
    <property type="nucleotide sequence ID" value="NZ_BBWV01000004.1"/>
</dbReference>
<dbReference type="PANTHER" id="PTHR11203:SF37">
    <property type="entry name" value="INTEGRATOR COMPLEX SUBUNIT 11"/>
    <property type="match status" value="1"/>
</dbReference>
<dbReference type="AlphaFoldDB" id="A0A0E9N600"/>
<dbReference type="GO" id="GO:0004521">
    <property type="term" value="F:RNA endonuclease activity"/>
    <property type="evidence" value="ECO:0007669"/>
    <property type="project" value="TreeGrafter"/>
</dbReference>
<dbReference type="SUPFAM" id="SSF56281">
    <property type="entry name" value="Metallo-hydrolase/oxidoreductase"/>
    <property type="match status" value="1"/>
</dbReference>
<dbReference type="InterPro" id="IPR050698">
    <property type="entry name" value="MBL"/>
</dbReference>
<feature type="domain" description="Metallo-beta-lactamase" evidence="2">
    <location>
        <begin position="13"/>
        <end position="233"/>
    </location>
</feature>
<organism evidence="4 5">
    <name type="scientific">Flavihumibacter petaseus NBRC 106054</name>
    <dbReference type="NCBI Taxonomy" id="1220578"/>
    <lineage>
        <taxon>Bacteria</taxon>
        <taxon>Pseudomonadati</taxon>
        <taxon>Bacteroidota</taxon>
        <taxon>Chitinophagia</taxon>
        <taxon>Chitinophagales</taxon>
        <taxon>Chitinophagaceae</taxon>
        <taxon>Flavihumibacter</taxon>
    </lineage>
</organism>
<dbReference type="Gene3D" id="3.60.15.10">
    <property type="entry name" value="Ribonuclease Z/Hydroxyacylglutathione hydrolase-like"/>
    <property type="match status" value="1"/>
</dbReference>
<reference evidence="4 5" key="1">
    <citation type="submission" date="2015-04" db="EMBL/GenBank/DDBJ databases">
        <title>Whole genome shotgun sequence of Flavihumibacter petaseus NBRC 106054.</title>
        <authorList>
            <person name="Miyazawa S."/>
            <person name="Hosoyama A."/>
            <person name="Hashimoto M."/>
            <person name="Noguchi M."/>
            <person name="Tsuchikane K."/>
            <person name="Ohji S."/>
            <person name="Yamazoe A."/>
            <person name="Ichikawa N."/>
            <person name="Kimura A."/>
            <person name="Fujita N."/>
        </authorList>
    </citation>
    <scope>NUCLEOTIDE SEQUENCE [LARGE SCALE GENOMIC DNA]</scope>
    <source>
        <strain evidence="4 5">NBRC 106054</strain>
    </source>
</reference>
<dbReference type="SMART" id="SM00849">
    <property type="entry name" value="Lactamase_B"/>
    <property type="match status" value="1"/>
</dbReference>
<name>A0A0E9N600_9BACT</name>
<dbReference type="InterPro" id="IPR036866">
    <property type="entry name" value="RibonucZ/Hydroxyglut_hydro"/>
</dbReference>
<dbReference type="SMART" id="SM01027">
    <property type="entry name" value="Beta-Casp"/>
    <property type="match status" value="1"/>
</dbReference>
<comment type="caution">
    <text evidence="4">The sequence shown here is derived from an EMBL/GenBank/DDBJ whole genome shotgun (WGS) entry which is preliminary data.</text>
</comment>
<keyword evidence="1" id="KW-0378">Hydrolase</keyword>
<evidence type="ECO:0000256" key="1">
    <source>
        <dbReference type="ARBA" id="ARBA00022801"/>
    </source>
</evidence>
<evidence type="ECO:0000313" key="5">
    <source>
        <dbReference type="Proteomes" id="UP000033121"/>
    </source>
</evidence>
<dbReference type="Pfam" id="PF10996">
    <property type="entry name" value="Beta-Casp"/>
    <property type="match status" value="1"/>
</dbReference>
<protein>
    <submittedName>
        <fullName evidence="4">Putative ribonuclease</fullName>
    </submittedName>
</protein>
<sequence>MKIAFHGAARTVTGSKHLLTLKNGKKILLDSGMFQGMGRETDALNRIWGFEPSEVNYLVLSHAHIDHCGLIPKLVKDGFNGPIFCTPATRELATILLEDSAEIQEDDVKYVNKKRAASGQPYIKPLYTLDDAKASFGLFQEVEYNNWFKIDEGVEVLFTDAGHIIGSAAVHLRITENGKTEQVTFSGDVGRYRDVILRSPDVFPQADYILIESTYGNSLHDLQTTTPDQLLGWIEKTCLQKRGKLIIPAFSVGRTQEILYSLNQLELERRLPPLDYFLDSPLSIRATELVKRYPAYFNKTIQKVLQSDDDPFKFAGLRYIRSVEESKLLNFRNEPCVIISASGMAEAGRVKHHISNNIENSRNAILMVGYCEPNSLGGRLVAGKKEVSIFGIEHEVHAEIGSLRSMSAHGDYEDLCQFLASQDPRAVKKLFLVHGEYDVQQQFKQRLIQKGFLDVDIPERHYEVGLA</sequence>
<dbReference type="STRING" id="1220578.FPE01S_04_00230"/>
<dbReference type="CDD" id="cd16295">
    <property type="entry name" value="TTHA0252-CPSF-like_MBL-fold"/>
    <property type="match status" value="1"/>
</dbReference>
<dbReference type="InterPro" id="IPR011108">
    <property type="entry name" value="RMMBL"/>
</dbReference>
<dbReference type="Proteomes" id="UP000033121">
    <property type="component" value="Unassembled WGS sequence"/>
</dbReference>
<evidence type="ECO:0000259" key="3">
    <source>
        <dbReference type="SMART" id="SM01027"/>
    </source>
</evidence>
<gene>
    <name evidence="4" type="ORF">FPE01S_04_00230</name>
</gene>
<dbReference type="InterPro" id="IPR001279">
    <property type="entry name" value="Metallo-B-lactamas"/>
</dbReference>
<dbReference type="OrthoDB" id="9803916at2"/>
<dbReference type="InterPro" id="IPR022712">
    <property type="entry name" value="Beta_Casp"/>
</dbReference>
<dbReference type="Gene3D" id="3.40.50.10890">
    <property type="match status" value="1"/>
</dbReference>
<evidence type="ECO:0000259" key="2">
    <source>
        <dbReference type="SMART" id="SM00849"/>
    </source>
</evidence>
<accession>A0A0E9N600</accession>
<feature type="domain" description="Beta-Casp" evidence="3">
    <location>
        <begin position="255"/>
        <end position="380"/>
    </location>
</feature>
<dbReference type="PANTHER" id="PTHR11203">
    <property type="entry name" value="CLEAVAGE AND POLYADENYLATION SPECIFICITY FACTOR FAMILY MEMBER"/>
    <property type="match status" value="1"/>
</dbReference>
<dbReference type="EMBL" id="BBWV01000004">
    <property type="protein sequence ID" value="GAO44780.1"/>
    <property type="molecule type" value="Genomic_DNA"/>
</dbReference>
<keyword evidence="5" id="KW-1185">Reference proteome</keyword>
<dbReference type="Pfam" id="PF00753">
    <property type="entry name" value="Lactamase_B"/>
    <property type="match status" value="1"/>
</dbReference>
<evidence type="ECO:0000313" key="4">
    <source>
        <dbReference type="EMBL" id="GAO44780.1"/>
    </source>
</evidence>
<proteinExistence type="predicted"/>
<dbReference type="GO" id="GO:0016787">
    <property type="term" value="F:hydrolase activity"/>
    <property type="evidence" value="ECO:0007669"/>
    <property type="project" value="UniProtKB-KW"/>
</dbReference>
<dbReference type="Pfam" id="PF07521">
    <property type="entry name" value="RMMBL"/>
    <property type="match status" value="1"/>
</dbReference>